<dbReference type="OrthoDB" id="9812358at2"/>
<accession>A0A0W0YJ95</accession>
<evidence type="ECO:0000256" key="8">
    <source>
        <dbReference type="ARBA" id="ARBA00023136"/>
    </source>
</evidence>
<dbReference type="InterPro" id="IPR050706">
    <property type="entry name" value="Cyclic-di-GMP_PDE-like"/>
</dbReference>
<dbReference type="GO" id="GO:0005886">
    <property type="term" value="C:plasma membrane"/>
    <property type="evidence" value="ECO:0007669"/>
    <property type="project" value="UniProtKB-SubCell"/>
</dbReference>
<evidence type="ECO:0000313" key="12">
    <source>
        <dbReference type="EMBL" id="KTD57033.1"/>
    </source>
</evidence>
<feature type="transmembrane region" description="Helical" evidence="10">
    <location>
        <begin position="7"/>
        <end position="33"/>
    </location>
</feature>
<evidence type="ECO:0000256" key="10">
    <source>
        <dbReference type="SAM" id="Phobius"/>
    </source>
</evidence>
<protein>
    <recommendedName>
        <fullName evidence="2">cyclic-guanylate-specific phosphodiesterase</fullName>
        <ecNumber evidence="2">3.1.4.52</ecNumber>
    </recommendedName>
</protein>
<dbReference type="PROSITE" id="PS50883">
    <property type="entry name" value="EAL"/>
    <property type="match status" value="1"/>
</dbReference>
<dbReference type="PANTHER" id="PTHR33121:SF79">
    <property type="entry name" value="CYCLIC DI-GMP PHOSPHODIESTERASE PDED-RELATED"/>
    <property type="match status" value="1"/>
</dbReference>
<evidence type="ECO:0000256" key="4">
    <source>
        <dbReference type="ARBA" id="ARBA00022636"/>
    </source>
</evidence>
<proteinExistence type="predicted"/>
<dbReference type="Proteomes" id="UP000054703">
    <property type="component" value="Unassembled WGS sequence"/>
</dbReference>
<sequence>MRRIKIISTAICFAIVGAILPMGGTLFLAWFLAFQEESETLHEYATRMLIRAKYTLDETRKALSLLENNKNILPICSQKQIHLMREVSTLITEAKKISYFENDVEYCTSCGGSEPKIPRSRTHLILPDGLEVGMAMPGSTNSQSLYIPVRHGGNYDVFIDSKRLSDIITPAEVWLAIVYDGKIITEQNKIQPALLKIIMNKIRDDNLGQYYQQVNGKKRLKPADSLKKNQVFILDERMIFISQYGPFHFISSEPESFVDQHYKKLQLIFLPFGFITAFFIIGLVIFYSRKRLSFKADLQEALNNEEFFVCYHPIVNTASGICCGAEALVRWQRANGQMVSPDFFISYAEEAGIISAITKKVIDLVFDEMEQFLAQNKEAHIAINTSGEDIHNGCILEILEAKILKSKITRQQIWIELTERTFLKMHEAKKIIIQARALGYIVVIDDFGTGYSNLSYLQNLPLDVLKIDKSFIDSLGMHSATSHVAKHIIEIAKSVNLKIVAEGVEKQAQYNYLKERKVEYIQGYLFSKPLSAAEFIKFFDDNTEGSL</sequence>
<gene>
    <name evidence="12" type="ORF">Lsan_2655</name>
</gene>
<evidence type="ECO:0000256" key="7">
    <source>
        <dbReference type="ARBA" id="ARBA00022989"/>
    </source>
</evidence>
<dbReference type="Pfam" id="PF00563">
    <property type="entry name" value="EAL"/>
    <property type="match status" value="1"/>
</dbReference>
<feature type="transmembrane region" description="Helical" evidence="10">
    <location>
        <begin position="267"/>
        <end position="287"/>
    </location>
</feature>
<dbReference type="EC" id="3.1.4.52" evidence="2"/>
<reference evidence="12 13" key="1">
    <citation type="submission" date="2015-11" db="EMBL/GenBank/DDBJ databases">
        <title>Genomic analysis of 38 Legionella species identifies large and diverse effector repertoires.</title>
        <authorList>
            <person name="Burstein D."/>
            <person name="Amaro F."/>
            <person name="Zusman T."/>
            <person name="Lifshitz Z."/>
            <person name="Cohen O."/>
            <person name="Gilbert J.A."/>
            <person name="Pupko T."/>
            <person name="Shuman H.A."/>
            <person name="Segal G."/>
        </authorList>
    </citation>
    <scope>NUCLEOTIDE SEQUENCE [LARGE SCALE GENOMIC DNA]</scope>
    <source>
        <strain evidence="12 13">SC-63-C7</strain>
    </source>
</reference>
<keyword evidence="6" id="KW-0378">Hydrolase</keyword>
<evidence type="ECO:0000256" key="9">
    <source>
        <dbReference type="ARBA" id="ARBA00034290"/>
    </source>
</evidence>
<evidence type="ECO:0000256" key="1">
    <source>
        <dbReference type="ARBA" id="ARBA00004651"/>
    </source>
</evidence>
<keyword evidence="13" id="KW-1185">Reference proteome</keyword>
<dbReference type="InterPro" id="IPR001633">
    <property type="entry name" value="EAL_dom"/>
</dbReference>
<keyword evidence="5 10" id="KW-0812">Transmembrane</keyword>
<dbReference type="PANTHER" id="PTHR33121">
    <property type="entry name" value="CYCLIC DI-GMP PHOSPHODIESTERASE PDEF"/>
    <property type="match status" value="1"/>
</dbReference>
<dbReference type="AlphaFoldDB" id="A0A0W0YJ95"/>
<feature type="domain" description="EAL" evidence="11">
    <location>
        <begin position="291"/>
        <end position="543"/>
    </location>
</feature>
<dbReference type="PATRIC" id="fig|45074.5.peg.2859"/>
<evidence type="ECO:0000256" key="6">
    <source>
        <dbReference type="ARBA" id="ARBA00022801"/>
    </source>
</evidence>
<dbReference type="Gene3D" id="3.20.20.450">
    <property type="entry name" value="EAL domain"/>
    <property type="match status" value="1"/>
</dbReference>
<evidence type="ECO:0000256" key="3">
    <source>
        <dbReference type="ARBA" id="ARBA00022475"/>
    </source>
</evidence>
<comment type="catalytic activity">
    <reaction evidence="9">
        <text>3',3'-c-di-GMP + H2O = 5'-phosphoguanylyl(3'-&gt;5')guanosine + H(+)</text>
        <dbReference type="Rhea" id="RHEA:24902"/>
        <dbReference type="ChEBI" id="CHEBI:15377"/>
        <dbReference type="ChEBI" id="CHEBI:15378"/>
        <dbReference type="ChEBI" id="CHEBI:58754"/>
        <dbReference type="ChEBI" id="CHEBI:58805"/>
        <dbReference type="EC" id="3.1.4.52"/>
    </reaction>
</comment>
<dbReference type="SMART" id="SM00052">
    <property type="entry name" value="EAL"/>
    <property type="match status" value="1"/>
</dbReference>
<keyword evidence="8 10" id="KW-0472">Membrane</keyword>
<keyword evidence="4" id="KW-0973">c-di-GMP</keyword>
<dbReference type="SUPFAM" id="SSF141868">
    <property type="entry name" value="EAL domain-like"/>
    <property type="match status" value="1"/>
</dbReference>
<comment type="subcellular location">
    <subcellularLocation>
        <location evidence="1">Cell membrane</location>
        <topology evidence="1">Multi-pass membrane protein</topology>
    </subcellularLocation>
</comment>
<dbReference type="InterPro" id="IPR035919">
    <property type="entry name" value="EAL_sf"/>
</dbReference>
<keyword evidence="7 10" id="KW-1133">Transmembrane helix</keyword>
<organism evidence="12 13">
    <name type="scientific">Legionella santicrucis</name>
    <dbReference type="NCBI Taxonomy" id="45074"/>
    <lineage>
        <taxon>Bacteria</taxon>
        <taxon>Pseudomonadati</taxon>
        <taxon>Pseudomonadota</taxon>
        <taxon>Gammaproteobacteria</taxon>
        <taxon>Legionellales</taxon>
        <taxon>Legionellaceae</taxon>
        <taxon>Legionella</taxon>
    </lineage>
</organism>
<dbReference type="STRING" id="45074.Lsan_2655"/>
<dbReference type="RefSeq" id="WP_083505144.1">
    <property type="nucleotide sequence ID" value="NZ_CAAAIH010000034.1"/>
</dbReference>
<dbReference type="CDD" id="cd01948">
    <property type="entry name" value="EAL"/>
    <property type="match status" value="1"/>
</dbReference>
<dbReference type="InterPro" id="IPR024744">
    <property type="entry name" value="CSS-motif_dom"/>
</dbReference>
<evidence type="ECO:0000256" key="5">
    <source>
        <dbReference type="ARBA" id="ARBA00022692"/>
    </source>
</evidence>
<keyword evidence="3" id="KW-1003">Cell membrane</keyword>
<evidence type="ECO:0000256" key="2">
    <source>
        <dbReference type="ARBA" id="ARBA00012282"/>
    </source>
</evidence>
<evidence type="ECO:0000313" key="13">
    <source>
        <dbReference type="Proteomes" id="UP000054703"/>
    </source>
</evidence>
<dbReference type="EMBL" id="LNYU01000078">
    <property type="protein sequence ID" value="KTD57033.1"/>
    <property type="molecule type" value="Genomic_DNA"/>
</dbReference>
<comment type="caution">
    <text evidence="12">The sequence shown here is derived from an EMBL/GenBank/DDBJ whole genome shotgun (WGS) entry which is preliminary data.</text>
</comment>
<dbReference type="GO" id="GO:0071111">
    <property type="term" value="F:cyclic-guanylate-specific phosphodiesterase activity"/>
    <property type="evidence" value="ECO:0007669"/>
    <property type="project" value="UniProtKB-EC"/>
</dbReference>
<name>A0A0W0YJ95_9GAMM</name>
<evidence type="ECO:0000259" key="11">
    <source>
        <dbReference type="PROSITE" id="PS50883"/>
    </source>
</evidence>
<dbReference type="Pfam" id="PF12792">
    <property type="entry name" value="CSS-motif"/>
    <property type="match status" value="1"/>
</dbReference>